<feature type="non-terminal residue" evidence="1">
    <location>
        <position position="94"/>
    </location>
</feature>
<accession>A0AAN8XBG7</accession>
<gene>
    <name evidence="1" type="ORF">SK128_002743</name>
</gene>
<sequence length="94" mass="11316">MLTLEQRCKITARPEVFQSPVEVQQRFWTLYKQNYETDRQTIVDTHWKFMETRSVMNKPKTQSGLSEKNVKTVYEKFVQNQEKSTQQASFQQFC</sequence>
<reference evidence="1 2" key="1">
    <citation type="submission" date="2023-11" db="EMBL/GenBank/DDBJ databases">
        <title>Halocaridina rubra genome assembly.</title>
        <authorList>
            <person name="Smith C."/>
        </authorList>
    </citation>
    <scope>NUCLEOTIDE SEQUENCE [LARGE SCALE GENOMIC DNA]</scope>
    <source>
        <strain evidence="1">EP-1</strain>
        <tissue evidence="1">Whole</tissue>
    </source>
</reference>
<evidence type="ECO:0000313" key="2">
    <source>
        <dbReference type="Proteomes" id="UP001381693"/>
    </source>
</evidence>
<proteinExistence type="predicted"/>
<dbReference type="AlphaFoldDB" id="A0AAN8XBG7"/>
<keyword evidence="2" id="KW-1185">Reference proteome</keyword>
<evidence type="ECO:0000313" key="1">
    <source>
        <dbReference type="EMBL" id="KAK7080282.1"/>
    </source>
</evidence>
<dbReference type="EMBL" id="JAXCGZ010006006">
    <property type="protein sequence ID" value="KAK7080282.1"/>
    <property type="molecule type" value="Genomic_DNA"/>
</dbReference>
<name>A0AAN8XBG7_HALRR</name>
<dbReference type="Proteomes" id="UP001381693">
    <property type="component" value="Unassembled WGS sequence"/>
</dbReference>
<protein>
    <submittedName>
        <fullName evidence="1">Uncharacterized protein</fullName>
    </submittedName>
</protein>
<organism evidence="1 2">
    <name type="scientific">Halocaridina rubra</name>
    <name type="common">Hawaiian red shrimp</name>
    <dbReference type="NCBI Taxonomy" id="373956"/>
    <lineage>
        <taxon>Eukaryota</taxon>
        <taxon>Metazoa</taxon>
        <taxon>Ecdysozoa</taxon>
        <taxon>Arthropoda</taxon>
        <taxon>Crustacea</taxon>
        <taxon>Multicrustacea</taxon>
        <taxon>Malacostraca</taxon>
        <taxon>Eumalacostraca</taxon>
        <taxon>Eucarida</taxon>
        <taxon>Decapoda</taxon>
        <taxon>Pleocyemata</taxon>
        <taxon>Caridea</taxon>
        <taxon>Atyoidea</taxon>
        <taxon>Atyidae</taxon>
        <taxon>Halocaridina</taxon>
    </lineage>
</organism>
<comment type="caution">
    <text evidence="1">The sequence shown here is derived from an EMBL/GenBank/DDBJ whole genome shotgun (WGS) entry which is preliminary data.</text>
</comment>